<reference evidence="2" key="1">
    <citation type="submission" date="2021-11" db="EMBL/GenBank/DDBJ databases">
        <title>Genome sequence.</title>
        <authorList>
            <person name="Sun Q."/>
        </authorList>
    </citation>
    <scope>NUCLEOTIDE SEQUENCE</scope>
    <source>
        <strain evidence="2">JC740</strain>
    </source>
</reference>
<keyword evidence="1" id="KW-0472">Membrane</keyword>
<proteinExistence type="predicted"/>
<evidence type="ECO:0000313" key="3">
    <source>
        <dbReference type="Proteomes" id="UP001430306"/>
    </source>
</evidence>
<dbReference type="EMBL" id="JAJKFW010000044">
    <property type="protein sequence ID" value="MCC9644345.1"/>
    <property type="molecule type" value="Genomic_DNA"/>
</dbReference>
<gene>
    <name evidence="2" type="ORF">LOC71_18870</name>
</gene>
<comment type="caution">
    <text evidence="2">The sequence shown here is derived from an EMBL/GenBank/DDBJ whole genome shotgun (WGS) entry which is preliminary data.</text>
</comment>
<sequence length="174" mass="18593">MIVHAIKIVAYLSVVACIGLAVYCGANGIRSVEDIHNFRVMRSVPDPVVVALADGSLAVGSTTKELLAVDTPAWTEDYGRCKIHGFTPERSYDRQTIVTVDGRIVSAHVGSCTWSWTFFDEMPEDVAEAVGSVRGLRYAIDLVPEHAAILQPLLDEQLASLGVQAAAGAGKAEP</sequence>
<dbReference type="RefSeq" id="WP_230275725.1">
    <property type="nucleotide sequence ID" value="NZ_JAJKFW010000044.1"/>
</dbReference>
<keyword evidence="1" id="KW-1133">Transmembrane helix</keyword>
<keyword evidence="1" id="KW-0812">Transmembrane</keyword>
<dbReference type="Proteomes" id="UP001430306">
    <property type="component" value="Unassembled WGS sequence"/>
</dbReference>
<organism evidence="2 3">
    <name type="scientific">Rhodopirellula halodulae</name>
    <dbReference type="NCBI Taxonomy" id="2894198"/>
    <lineage>
        <taxon>Bacteria</taxon>
        <taxon>Pseudomonadati</taxon>
        <taxon>Planctomycetota</taxon>
        <taxon>Planctomycetia</taxon>
        <taxon>Pirellulales</taxon>
        <taxon>Pirellulaceae</taxon>
        <taxon>Rhodopirellula</taxon>
    </lineage>
</organism>
<keyword evidence="3" id="KW-1185">Reference proteome</keyword>
<evidence type="ECO:0000313" key="2">
    <source>
        <dbReference type="EMBL" id="MCC9644345.1"/>
    </source>
</evidence>
<evidence type="ECO:0000256" key="1">
    <source>
        <dbReference type="SAM" id="Phobius"/>
    </source>
</evidence>
<accession>A0ABS8NLB7</accession>
<name>A0ABS8NLB7_9BACT</name>
<protein>
    <submittedName>
        <fullName evidence="2">Uncharacterized protein</fullName>
    </submittedName>
</protein>
<feature type="transmembrane region" description="Helical" evidence="1">
    <location>
        <begin position="6"/>
        <end position="26"/>
    </location>
</feature>